<evidence type="ECO:0000256" key="1">
    <source>
        <dbReference type="ARBA" id="ARBA00004123"/>
    </source>
</evidence>
<dbReference type="AlphaFoldDB" id="A0A4S4KR07"/>
<feature type="region of interest" description="Disordered" evidence="7">
    <location>
        <begin position="129"/>
        <end position="155"/>
    </location>
</feature>
<keyword evidence="3" id="KW-0238">DNA-binding</keyword>
<evidence type="ECO:0000256" key="4">
    <source>
        <dbReference type="ARBA" id="ARBA00023163"/>
    </source>
</evidence>
<evidence type="ECO:0000259" key="8">
    <source>
        <dbReference type="PROSITE" id="PS50888"/>
    </source>
</evidence>
<evidence type="ECO:0000256" key="6">
    <source>
        <dbReference type="SAM" id="Coils"/>
    </source>
</evidence>
<dbReference type="InterPro" id="IPR036638">
    <property type="entry name" value="HLH_DNA-bd_sf"/>
</dbReference>
<feature type="region of interest" description="Disordered" evidence="7">
    <location>
        <begin position="372"/>
        <end position="420"/>
    </location>
</feature>
<feature type="compositionally biased region" description="Low complexity" evidence="7">
    <location>
        <begin position="40"/>
        <end position="50"/>
    </location>
</feature>
<evidence type="ECO:0000313" key="10">
    <source>
        <dbReference type="Proteomes" id="UP000309038"/>
    </source>
</evidence>
<dbReference type="PROSITE" id="PS50888">
    <property type="entry name" value="BHLH"/>
    <property type="match status" value="1"/>
</dbReference>
<dbReference type="Gene3D" id="4.10.280.10">
    <property type="entry name" value="Helix-loop-helix DNA-binding domain"/>
    <property type="match status" value="1"/>
</dbReference>
<evidence type="ECO:0000256" key="7">
    <source>
        <dbReference type="SAM" id="MobiDB-lite"/>
    </source>
</evidence>
<dbReference type="GO" id="GO:0005634">
    <property type="term" value="C:nucleus"/>
    <property type="evidence" value="ECO:0007669"/>
    <property type="project" value="UniProtKB-SubCell"/>
</dbReference>
<dbReference type="GO" id="GO:0046983">
    <property type="term" value="F:protein dimerization activity"/>
    <property type="evidence" value="ECO:0007669"/>
    <property type="project" value="InterPro"/>
</dbReference>
<dbReference type="GO" id="GO:0000978">
    <property type="term" value="F:RNA polymerase II cis-regulatory region sequence-specific DNA binding"/>
    <property type="evidence" value="ECO:0007669"/>
    <property type="project" value="TreeGrafter"/>
</dbReference>
<organism evidence="9 10">
    <name type="scientific">Hermanssonia centrifuga</name>
    <dbReference type="NCBI Taxonomy" id="98765"/>
    <lineage>
        <taxon>Eukaryota</taxon>
        <taxon>Fungi</taxon>
        <taxon>Dikarya</taxon>
        <taxon>Basidiomycota</taxon>
        <taxon>Agaricomycotina</taxon>
        <taxon>Agaricomycetes</taxon>
        <taxon>Polyporales</taxon>
        <taxon>Meruliaceae</taxon>
        <taxon>Hermanssonia</taxon>
    </lineage>
</organism>
<gene>
    <name evidence="9" type="ORF">EW026_g1739</name>
</gene>
<dbReference type="PANTHER" id="PTHR15741:SF38">
    <property type="entry name" value="BHLH DOMAIN-CONTAINING PROTEIN"/>
    <property type="match status" value="1"/>
</dbReference>
<comment type="subcellular location">
    <subcellularLocation>
        <location evidence="1">Nucleus</location>
    </subcellularLocation>
</comment>
<keyword evidence="10" id="KW-1185">Reference proteome</keyword>
<feature type="compositionally biased region" description="Acidic residues" evidence="7">
    <location>
        <begin position="374"/>
        <end position="395"/>
    </location>
</feature>
<dbReference type="EMBL" id="SGPJ01000038">
    <property type="protein sequence ID" value="THH00854.1"/>
    <property type="molecule type" value="Genomic_DNA"/>
</dbReference>
<dbReference type="GO" id="GO:0000981">
    <property type="term" value="F:DNA-binding transcription factor activity, RNA polymerase II-specific"/>
    <property type="evidence" value="ECO:0007669"/>
    <property type="project" value="TreeGrafter"/>
</dbReference>
<comment type="caution">
    <text evidence="9">The sequence shown here is derived from an EMBL/GenBank/DDBJ whole genome shotgun (WGS) entry which is preliminary data.</text>
</comment>
<keyword evidence="4" id="KW-0804">Transcription</keyword>
<sequence>MNGDASAHNHKDFLDAFFQQEQPPSHNQSSIDSSDIFQTASASSSGHHSSLGNMQQQSMSNNGLGMDVLEGLMGMQERGGQSGMSSGAQPTPQMLVEQQMRLNQLQQLYQLQTQIFQQQIELLSGQTSFSSLSGTPREQQQYLPTPAQSTELPPQPSPDFVPPMLLQSTEHNVGNMGHHTQHHFIPHQIIPTAPHSAPANIVFQNIQSPYPLPSPAELDFDEMSPLTSPWLVSPGLKPILPAGNISGSMSPTGPLPQPTLQVRKTSHKAAEQKRRDSLKTSFDDLRLLLPPIPLPSEEGYPDEPILPGAMPPRGPPKGNADGPNRGVSKLQLLRCGNDYLRRLKGRVERRDDEIDKLRKEIRRLRIVVGSEYMQTEEEGDGQEPIDLEKDLDAEESSLGPLGRYPGTLYEGDEGDDDGAD</sequence>
<dbReference type="InterPro" id="IPR011598">
    <property type="entry name" value="bHLH_dom"/>
</dbReference>
<dbReference type="SMART" id="SM00353">
    <property type="entry name" value="HLH"/>
    <property type="match status" value="1"/>
</dbReference>
<feature type="region of interest" description="Disordered" evidence="7">
    <location>
        <begin position="292"/>
        <end position="327"/>
    </location>
</feature>
<evidence type="ECO:0000313" key="9">
    <source>
        <dbReference type="EMBL" id="THH00854.1"/>
    </source>
</evidence>
<keyword evidence="5" id="KW-0539">Nucleus</keyword>
<feature type="compositionally biased region" description="Polar residues" evidence="7">
    <location>
        <begin position="51"/>
        <end position="63"/>
    </location>
</feature>
<evidence type="ECO:0000256" key="2">
    <source>
        <dbReference type="ARBA" id="ARBA00023015"/>
    </source>
</evidence>
<feature type="region of interest" description="Disordered" evidence="7">
    <location>
        <begin position="38"/>
        <end position="66"/>
    </location>
</feature>
<dbReference type="Pfam" id="PF00010">
    <property type="entry name" value="HLH"/>
    <property type="match status" value="1"/>
</dbReference>
<proteinExistence type="predicted"/>
<keyword evidence="6" id="KW-0175">Coiled coil</keyword>
<dbReference type="PANTHER" id="PTHR15741">
    <property type="entry name" value="BASIC HELIX-LOOP-HELIX ZIP TRANSCRIPTION FACTOR"/>
    <property type="match status" value="1"/>
</dbReference>
<name>A0A4S4KR07_9APHY</name>
<keyword evidence="2" id="KW-0805">Transcription regulation</keyword>
<accession>A0A4S4KR07</accession>
<evidence type="ECO:0000256" key="3">
    <source>
        <dbReference type="ARBA" id="ARBA00023125"/>
    </source>
</evidence>
<evidence type="ECO:0000256" key="5">
    <source>
        <dbReference type="ARBA" id="ARBA00023242"/>
    </source>
</evidence>
<feature type="compositionally biased region" description="Polar residues" evidence="7">
    <location>
        <begin position="129"/>
        <end position="152"/>
    </location>
</feature>
<dbReference type="Proteomes" id="UP000309038">
    <property type="component" value="Unassembled WGS sequence"/>
</dbReference>
<dbReference type="InterPro" id="IPR052207">
    <property type="entry name" value="Max-like/E-box_TFs"/>
</dbReference>
<dbReference type="SUPFAM" id="SSF47459">
    <property type="entry name" value="HLH, helix-loop-helix DNA-binding domain"/>
    <property type="match status" value="1"/>
</dbReference>
<feature type="compositionally biased region" description="Acidic residues" evidence="7">
    <location>
        <begin position="410"/>
        <end position="420"/>
    </location>
</feature>
<reference evidence="9 10" key="1">
    <citation type="submission" date="2019-02" db="EMBL/GenBank/DDBJ databases">
        <title>Genome sequencing of the rare red list fungi Phlebia centrifuga.</title>
        <authorList>
            <person name="Buettner E."/>
            <person name="Kellner H."/>
        </authorList>
    </citation>
    <scope>NUCLEOTIDE SEQUENCE [LARGE SCALE GENOMIC DNA]</scope>
    <source>
        <strain evidence="9 10">DSM 108282</strain>
    </source>
</reference>
<feature type="coiled-coil region" evidence="6">
    <location>
        <begin position="340"/>
        <end position="367"/>
    </location>
</feature>
<feature type="domain" description="BHLH" evidence="8">
    <location>
        <begin position="262"/>
        <end position="343"/>
    </location>
</feature>
<protein>
    <recommendedName>
        <fullName evidence="8">BHLH domain-containing protein</fullName>
    </recommendedName>
</protein>